<dbReference type="AlphaFoldDB" id="A0A5C7AGU3"/>
<name>A0A5C7AGU3_9FLAO</name>
<keyword evidence="3" id="KW-1185">Reference proteome</keyword>
<dbReference type="SUPFAM" id="SSF47413">
    <property type="entry name" value="lambda repressor-like DNA-binding domains"/>
    <property type="match status" value="1"/>
</dbReference>
<dbReference type="RefSeq" id="WP_146893307.1">
    <property type="nucleotide sequence ID" value="NZ_VORX01000004.1"/>
</dbReference>
<dbReference type="OrthoDB" id="9785949at2"/>
<reference evidence="2 3" key="1">
    <citation type="submission" date="2019-08" db="EMBL/GenBank/DDBJ databases">
        <title>Genome sequence of Gelidibacter salicanalis IC162T.</title>
        <authorList>
            <person name="Bowman J.P."/>
        </authorList>
    </citation>
    <scope>NUCLEOTIDE SEQUENCE [LARGE SCALE GENOMIC DNA]</scope>
    <source>
        <strain evidence="2 3">IC162</strain>
    </source>
</reference>
<dbReference type="Proteomes" id="UP000321734">
    <property type="component" value="Unassembled WGS sequence"/>
</dbReference>
<evidence type="ECO:0000313" key="3">
    <source>
        <dbReference type="Proteomes" id="UP000321734"/>
    </source>
</evidence>
<feature type="domain" description="HTH cro/C1-type" evidence="1">
    <location>
        <begin position="32"/>
        <end position="89"/>
    </location>
</feature>
<sequence length="152" mass="17417">MNKKRLQIEQLDRKLKGFREAVQVTQPTIGWLKTVRVSIGMSLQQVADKLAITKQSVQEIEIREKEGSITLNSLKETANALDMQLVYGLVPKDGTVDDLIERKAKELALRIVSRTSNTMKLEDQENSKERIQKAIEERKAIIKNEMPKSLWD</sequence>
<dbReference type="PROSITE" id="PS50943">
    <property type="entry name" value="HTH_CROC1"/>
    <property type="match status" value="1"/>
</dbReference>
<dbReference type="InterPro" id="IPR001387">
    <property type="entry name" value="Cro/C1-type_HTH"/>
</dbReference>
<evidence type="ECO:0000313" key="2">
    <source>
        <dbReference type="EMBL" id="TXE07910.1"/>
    </source>
</evidence>
<proteinExistence type="predicted"/>
<dbReference type="EMBL" id="VORX01000004">
    <property type="protein sequence ID" value="TXE07910.1"/>
    <property type="molecule type" value="Genomic_DNA"/>
</dbReference>
<dbReference type="NCBIfam" id="TIGR02612">
    <property type="entry name" value="mob_myst_A"/>
    <property type="match status" value="1"/>
</dbReference>
<dbReference type="InterPro" id="IPR013435">
    <property type="entry name" value="Mobile_mystery_prot_A"/>
</dbReference>
<dbReference type="GO" id="GO:0003677">
    <property type="term" value="F:DNA binding"/>
    <property type="evidence" value="ECO:0007669"/>
    <property type="project" value="InterPro"/>
</dbReference>
<protein>
    <submittedName>
        <fullName evidence="2">Mobile mystery protein A</fullName>
    </submittedName>
</protein>
<dbReference type="Gene3D" id="1.10.260.40">
    <property type="entry name" value="lambda repressor-like DNA-binding domains"/>
    <property type="match status" value="1"/>
</dbReference>
<gene>
    <name evidence="2" type="ORF">ES711_10800</name>
</gene>
<comment type="caution">
    <text evidence="2">The sequence shown here is derived from an EMBL/GenBank/DDBJ whole genome shotgun (WGS) entry which is preliminary data.</text>
</comment>
<organism evidence="2 3">
    <name type="scientific">Gelidibacter salicanalis</name>
    <dbReference type="NCBI Taxonomy" id="291193"/>
    <lineage>
        <taxon>Bacteria</taxon>
        <taxon>Pseudomonadati</taxon>
        <taxon>Bacteroidota</taxon>
        <taxon>Flavobacteriia</taxon>
        <taxon>Flavobacteriales</taxon>
        <taxon>Flavobacteriaceae</taxon>
        <taxon>Gelidibacter</taxon>
    </lineage>
</organism>
<dbReference type="InterPro" id="IPR010982">
    <property type="entry name" value="Lambda_DNA-bd_dom_sf"/>
</dbReference>
<accession>A0A5C7AGU3</accession>
<evidence type="ECO:0000259" key="1">
    <source>
        <dbReference type="PROSITE" id="PS50943"/>
    </source>
</evidence>